<evidence type="ECO:0000256" key="5">
    <source>
        <dbReference type="ARBA" id="ARBA00022801"/>
    </source>
</evidence>
<dbReference type="NCBIfam" id="TIGR00726">
    <property type="entry name" value="peptidoglycan editing factor PgeF"/>
    <property type="match status" value="1"/>
</dbReference>
<name>A0A0C5VVS5_9GAMM</name>
<keyword evidence="3" id="KW-0808">Transferase</keyword>
<keyword evidence="4" id="KW-0479">Metal-binding</keyword>
<dbReference type="InterPro" id="IPR038371">
    <property type="entry name" value="Cu_polyphenol_OxRdtase_sf"/>
</dbReference>
<organism evidence="11 12">
    <name type="scientific">Gynuella sunshinyii YC6258</name>
    <dbReference type="NCBI Taxonomy" id="1445510"/>
    <lineage>
        <taxon>Bacteria</taxon>
        <taxon>Pseudomonadati</taxon>
        <taxon>Pseudomonadota</taxon>
        <taxon>Gammaproteobacteria</taxon>
        <taxon>Oceanospirillales</taxon>
        <taxon>Saccharospirillaceae</taxon>
        <taxon>Gynuella</taxon>
    </lineage>
</organism>
<dbReference type="PATRIC" id="fig|1445510.3.peg.5344"/>
<dbReference type="Pfam" id="PF02578">
    <property type="entry name" value="Cu-oxidase_4"/>
    <property type="match status" value="1"/>
</dbReference>
<dbReference type="GO" id="GO:0017061">
    <property type="term" value="F:S-methyl-5-thioadenosine phosphorylase activity"/>
    <property type="evidence" value="ECO:0007669"/>
    <property type="project" value="UniProtKB-EC"/>
</dbReference>
<evidence type="ECO:0000256" key="7">
    <source>
        <dbReference type="ARBA" id="ARBA00047989"/>
    </source>
</evidence>
<evidence type="ECO:0000256" key="4">
    <source>
        <dbReference type="ARBA" id="ARBA00022723"/>
    </source>
</evidence>
<dbReference type="InterPro" id="IPR011324">
    <property type="entry name" value="Cytotoxic_necrot_fac-like_cat"/>
</dbReference>
<evidence type="ECO:0000313" key="11">
    <source>
        <dbReference type="EMBL" id="AJQ97413.1"/>
    </source>
</evidence>
<dbReference type="OrthoDB" id="4279at2"/>
<gene>
    <name evidence="11" type="ORF">YC6258_05383</name>
</gene>
<keyword evidence="5" id="KW-0378">Hydrolase</keyword>
<reference evidence="11 12" key="1">
    <citation type="submission" date="2014-01" db="EMBL/GenBank/DDBJ databases">
        <title>Full genme sequencing of cellulolytic bacterium Gynuella sunshinyii YC6258T gen. nov., sp. nov.</title>
        <authorList>
            <person name="Khan H."/>
            <person name="Chung E.J."/>
            <person name="Chung Y.R."/>
        </authorList>
    </citation>
    <scope>NUCLEOTIDE SEQUENCE [LARGE SCALE GENOMIC DNA]</scope>
    <source>
        <strain evidence="11 12">YC6258</strain>
    </source>
</reference>
<comment type="catalytic activity">
    <reaction evidence="7">
        <text>adenosine + H2O + H(+) = inosine + NH4(+)</text>
        <dbReference type="Rhea" id="RHEA:24408"/>
        <dbReference type="ChEBI" id="CHEBI:15377"/>
        <dbReference type="ChEBI" id="CHEBI:15378"/>
        <dbReference type="ChEBI" id="CHEBI:16335"/>
        <dbReference type="ChEBI" id="CHEBI:17596"/>
        <dbReference type="ChEBI" id="CHEBI:28938"/>
        <dbReference type="EC" id="3.5.4.4"/>
    </reaction>
    <physiologicalReaction direction="left-to-right" evidence="7">
        <dbReference type="Rhea" id="RHEA:24409"/>
    </physiologicalReaction>
</comment>
<sequence length="242" mass="26379">MNSIEWLDWPAPVSVKACYTTRTGGFSQAPFDSFNLARHVGDSEAAVTANRQRLVELTGVPLCWLNQVHGTEVVLACTENIGVDADAAYVRAPGMAAAVMTADCLPVFLCHRNGHQAAVVHAGWRGLVAGVIESTVKKCDGVGSDWMAYLGPAIGPTAFEVGAEVRQAYVSVNPVHENAFQPLPTPGKYLADIYQLARQRLQQLGIEHIYGGQSCTVTESERFFSYRRDHTTGRMVSLIWIE</sequence>
<evidence type="ECO:0000256" key="6">
    <source>
        <dbReference type="ARBA" id="ARBA00022833"/>
    </source>
</evidence>
<dbReference type="KEGG" id="gsn:YC6258_05383"/>
<comment type="catalytic activity">
    <reaction evidence="1">
        <text>inosine + phosphate = alpha-D-ribose 1-phosphate + hypoxanthine</text>
        <dbReference type="Rhea" id="RHEA:27646"/>
        <dbReference type="ChEBI" id="CHEBI:17368"/>
        <dbReference type="ChEBI" id="CHEBI:17596"/>
        <dbReference type="ChEBI" id="CHEBI:43474"/>
        <dbReference type="ChEBI" id="CHEBI:57720"/>
        <dbReference type="EC" id="2.4.2.1"/>
    </reaction>
    <physiologicalReaction direction="left-to-right" evidence="1">
        <dbReference type="Rhea" id="RHEA:27647"/>
    </physiologicalReaction>
</comment>
<comment type="catalytic activity">
    <reaction evidence="8">
        <text>adenosine + phosphate = alpha-D-ribose 1-phosphate + adenine</text>
        <dbReference type="Rhea" id="RHEA:27642"/>
        <dbReference type="ChEBI" id="CHEBI:16335"/>
        <dbReference type="ChEBI" id="CHEBI:16708"/>
        <dbReference type="ChEBI" id="CHEBI:43474"/>
        <dbReference type="ChEBI" id="CHEBI:57720"/>
        <dbReference type="EC" id="2.4.2.1"/>
    </reaction>
    <physiologicalReaction direction="left-to-right" evidence="8">
        <dbReference type="Rhea" id="RHEA:27643"/>
    </physiologicalReaction>
</comment>
<evidence type="ECO:0000256" key="9">
    <source>
        <dbReference type="ARBA" id="ARBA00049893"/>
    </source>
</evidence>
<accession>A0A0C5VVS5</accession>
<keyword evidence="6" id="KW-0862">Zinc</keyword>
<dbReference type="SUPFAM" id="SSF64438">
    <property type="entry name" value="CNF1/YfiH-like putative cysteine hydrolases"/>
    <property type="match status" value="1"/>
</dbReference>
<dbReference type="HOGENOM" id="CLU_065784_1_1_6"/>
<dbReference type="AlphaFoldDB" id="A0A0C5VVS5"/>
<dbReference type="STRING" id="1445510.YC6258_05383"/>
<dbReference type="PANTHER" id="PTHR30616">
    <property type="entry name" value="UNCHARACTERIZED PROTEIN YFIH"/>
    <property type="match status" value="1"/>
</dbReference>
<protein>
    <recommendedName>
        <fullName evidence="10">Purine nucleoside phosphorylase</fullName>
    </recommendedName>
</protein>
<evidence type="ECO:0000256" key="1">
    <source>
        <dbReference type="ARBA" id="ARBA00000553"/>
    </source>
</evidence>
<evidence type="ECO:0000256" key="2">
    <source>
        <dbReference type="ARBA" id="ARBA00007353"/>
    </source>
</evidence>
<dbReference type="InterPro" id="IPR003730">
    <property type="entry name" value="Cu_polyphenol_OxRdtase"/>
</dbReference>
<comment type="catalytic activity">
    <reaction evidence="9">
        <text>S-methyl-5'-thioadenosine + phosphate = 5-(methylsulfanyl)-alpha-D-ribose 1-phosphate + adenine</text>
        <dbReference type="Rhea" id="RHEA:11852"/>
        <dbReference type="ChEBI" id="CHEBI:16708"/>
        <dbReference type="ChEBI" id="CHEBI:17509"/>
        <dbReference type="ChEBI" id="CHEBI:43474"/>
        <dbReference type="ChEBI" id="CHEBI:58533"/>
        <dbReference type="EC" id="2.4.2.28"/>
    </reaction>
    <physiologicalReaction direction="left-to-right" evidence="9">
        <dbReference type="Rhea" id="RHEA:11853"/>
    </physiologicalReaction>
</comment>
<dbReference type="Gene3D" id="3.60.140.10">
    <property type="entry name" value="CNF1/YfiH-like putative cysteine hydrolases"/>
    <property type="match status" value="1"/>
</dbReference>
<evidence type="ECO:0000313" key="12">
    <source>
        <dbReference type="Proteomes" id="UP000032266"/>
    </source>
</evidence>
<proteinExistence type="inferred from homology"/>
<dbReference type="PANTHER" id="PTHR30616:SF2">
    <property type="entry name" value="PURINE NUCLEOSIDE PHOSPHORYLASE LACC1"/>
    <property type="match status" value="1"/>
</dbReference>
<dbReference type="Proteomes" id="UP000032266">
    <property type="component" value="Chromosome"/>
</dbReference>
<evidence type="ECO:0000256" key="8">
    <source>
        <dbReference type="ARBA" id="ARBA00048968"/>
    </source>
</evidence>
<comment type="similarity">
    <text evidence="2 10">Belongs to the purine nucleoside phosphorylase YfiH/LACC1 family.</text>
</comment>
<dbReference type="GO" id="GO:0005507">
    <property type="term" value="F:copper ion binding"/>
    <property type="evidence" value="ECO:0007669"/>
    <property type="project" value="TreeGrafter"/>
</dbReference>
<dbReference type="EMBL" id="CP007142">
    <property type="protein sequence ID" value="AJQ97413.1"/>
    <property type="molecule type" value="Genomic_DNA"/>
</dbReference>
<dbReference type="CDD" id="cd16833">
    <property type="entry name" value="YfiH"/>
    <property type="match status" value="1"/>
</dbReference>
<dbReference type="GO" id="GO:0016787">
    <property type="term" value="F:hydrolase activity"/>
    <property type="evidence" value="ECO:0007669"/>
    <property type="project" value="UniProtKB-KW"/>
</dbReference>
<evidence type="ECO:0000256" key="3">
    <source>
        <dbReference type="ARBA" id="ARBA00022679"/>
    </source>
</evidence>
<keyword evidence="12" id="KW-1185">Reference proteome</keyword>
<dbReference type="RefSeq" id="WP_044619161.1">
    <property type="nucleotide sequence ID" value="NZ_CP007142.1"/>
</dbReference>
<evidence type="ECO:0000256" key="10">
    <source>
        <dbReference type="RuleBase" id="RU361274"/>
    </source>
</evidence>